<comment type="similarity">
    <text evidence="1">Belongs to the DnaB/DnaD family.</text>
</comment>
<feature type="domain" description="DnaB/C C-terminal" evidence="3">
    <location>
        <begin position="144"/>
        <end position="214"/>
    </location>
</feature>
<dbReference type="NCBIfam" id="TIGR01446">
    <property type="entry name" value="DnaD_dom"/>
    <property type="match status" value="1"/>
</dbReference>
<sequence length="248" mass="28285">MDINITASFAAELTGNGNISIPALLLKGLGPLDITPEQFLVITLLLYFRQQQNFFPTSQELSELSGLSETTVQQTLATLIEKKLLSIKPKFIVARQALEEEYSLEPLYQALVSIWAIERKQELAAIKQKLLEDQKQDLVALGRLFEQEFGRPLSAMEMDQIANWVITEGYEQDLVVEALKRGILRGVRNLKYIDKILLDWRNRGLDSLAKVKAFEEQIARQKLGGKERIRKEKPVEPAPDSKYEQVWT</sequence>
<dbReference type="SUPFAM" id="SSF46785">
    <property type="entry name" value="Winged helix' DNA-binding domain"/>
    <property type="match status" value="1"/>
</dbReference>
<dbReference type="InterPro" id="IPR036388">
    <property type="entry name" value="WH-like_DNA-bd_sf"/>
</dbReference>
<dbReference type="RefSeq" id="WP_078665820.1">
    <property type="nucleotide sequence ID" value="NZ_FUXM01000021.1"/>
</dbReference>
<dbReference type="InterPro" id="IPR036390">
    <property type="entry name" value="WH_DNA-bd_sf"/>
</dbReference>
<dbReference type="Pfam" id="PF21984">
    <property type="entry name" value="DnaD_N"/>
    <property type="match status" value="1"/>
</dbReference>
<dbReference type="InterPro" id="IPR034829">
    <property type="entry name" value="DnaD-like_sf"/>
</dbReference>
<evidence type="ECO:0000259" key="3">
    <source>
        <dbReference type="Pfam" id="PF07261"/>
    </source>
</evidence>
<dbReference type="EMBL" id="FUXM01000021">
    <property type="protein sequence ID" value="SKA06504.1"/>
    <property type="molecule type" value="Genomic_DNA"/>
</dbReference>
<feature type="region of interest" description="Disordered" evidence="2">
    <location>
        <begin position="229"/>
        <end position="248"/>
    </location>
</feature>
<dbReference type="SUPFAM" id="SSF158499">
    <property type="entry name" value="DnaD domain-like"/>
    <property type="match status" value="1"/>
</dbReference>
<dbReference type="Pfam" id="PF07261">
    <property type="entry name" value="DnaB_2"/>
    <property type="match status" value="1"/>
</dbReference>
<protein>
    <submittedName>
        <fullName evidence="5">DNA replication protein</fullName>
    </submittedName>
</protein>
<keyword evidence="6" id="KW-1185">Reference proteome</keyword>
<dbReference type="InterPro" id="IPR053843">
    <property type="entry name" value="DnaD_N"/>
</dbReference>
<evidence type="ECO:0000256" key="1">
    <source>
        <dbReference type="ARBA" id="ARBA00093462"/>
    </source>
</evidence>
<organism evidence="5 6">
    <name type="scientific">Carboxydocella sporoproducens DSM 16521</name>
    <dbReference type="NCBI Taxonomy" id="1121270"/>
    <lineage>
        <taxon>Bacteria</taxon>
        <taxon>Bacillati</taxon>
        <taxon>Bacillota</taxon>
        <taxon>Clostridia</taxon>
        <taxon>Eubacteriales</taxon>
        <taxon>Clostridiales Family XVI. Incertae Sedis</taxon>
        <taxon>Carboxydocella</taxon>
    </lineage>
</organism>
<evidence type="ECO:0000313" key="6">
    <source>
        <dbReference type="Proteomes" id="UP000189933"/>
    </source>
</evidence>
<dbReference type="InterPro" id="IPR053162">
    <property type="entry name" value="DnaD"/>
</dbReference>
<dbReference type="Gene3D" id="1.10.10.10">
    <property type="entry name" value="Winged helix-like DNA-binding domain superfamily/Winged helix DNA-binding domain"/>
    <property type="match status" value="1"/>
</dbReference>
<dbReference type="AlphaFoldDB" id="A0A1T4QS34"/>
<accession>A0A1T4QS34</accession>
<dbReference type="Proteomes" id="UP000189933">
    <property type="component" value="Unassembled WGS sequence"/>
</dbReference>
<dbReference type="PANTHER" id="PTHR37293:SF6">
    <property type="entry name" value="DNA REPLICATION PROTEIN DNAD"/>
    <property type="match status" value="1"/>
</dbReference>
<dbReference type="InterPro" id="IPR006343">
    <property type="entry name" value="DnaB/C_C"/>
</dbReference>
<dbReference type="Gene3D" id="1.10.10.630">
    <property type="entry name" value="DnaD domain-like"/>
    <property type="match status" value="1"/>
</dbReference>
<gene>
    <name evidence="5" type="ORF">SAMN02745885_01778</name>
</gene>
<feature type="domain" description="DnaD N-terminal" evidence="4">
    <location>
        <begin position="21"/>
        <end position="121"/>
    </location>
</feature>
<evidence type="ECO:0000313" key="5">
    <source>
        <dbReference type="EMBL" id="SKA06504.1"/>
    </source>
</evidence>
<dbReference type="PANTHER" id="PTHR37293">
    <property type="entry name" value="PHAGE REPLICATION PROTEIN-RELATED"/>
    <property type="match status" value="1"/>
</dbReference>
<evidence type="ECO:0000259" key="4">
    <source>
        <dbReference type="Pfam" id="PF21984"/>
    </source>
</evidence>
<name>A0A1T4QS34_9FIRM</name>
<dbReference type="OrthoDB" id="1652900at2"/>
<reference evidence="6" key="1">
    <citation type="submission" date="2017-02" db="EMBL/GenBank/DDBJ databases">
        <authorList>
            <person name="Varghese N."/>
            <person name="Submissions S."/>
        </authorList>
    </citation>
    <scope>NUCLEOTIDE SEQUENCE [LARGE SCALE GENOMIC DNA]</scope>
    <source>
        <strain evidence="6">DSM 16521</strain>
    </source>
</reference>
<evidence type="ECO:0000256" key="2">
    <source>
        <dbReference type="SAM" id="MobiDB-lite"/>
    </source>
</evidence>
<proteinExistence type="inferred from homology"/>